<dbReference type="AlphaFoldDB" id="A0A9E7THZ5"/>
<proteinExistence type="predicted"/>
<evidence type="ECO:0000256" key="1">
    <source>
        <dbReference type="ARBA" id="ARBA00022994"/>
    </source>
</evidence>
<gene>
    <name evidence="2" type="primary">mcrD</name>
    <name evidence="2" type="ORF">L6E24_09490</name>
</gene>
<keyword evidence="3" id="KW-1185">Reference proteome</keyword>
<dbReference type="GO" id="GO:0015948">
    <property type="term" value="P:methanogenesis"/>
    <property type="evidence" value="ECO:0007669"/>
    <property type="project" value="UniProtKB-KW"/>
</dbReference>
<dbReference type="PIRSF" id="PIRSF005636">
    <property type="entry name" value="McrD"/>
    <property type="match status" value="1"/>
</dbReference>
<dbReference type="NCBIfam" id="TIGR03260">
    <property type="entry name" value="met_CoM_red_D"/>
    <property type="match status" value="1"/>
</dbReference>
<dbReference type="KEGG" id="mend:L6E24_09490"/>
<organism evidence="2 3">
    <name type="scientific">Methanoplanus endosymbiosus</name>
    <dbReference type="NCBI Taxonomy" id="33865"/>
    <lineage>
        <taxon>Archaea</taxon>
        <taxon>Methanobacteriati</taxon>
        <taxon>Methanobacteriota</taxon>
        <taxon>Stenosarchaea group</taxon>
        <taxon>Methanomicrobia</taxon>
        <taxon>Methanomicrobiales</taxon>
        <taxon>Methanomicrobiaceae</taxon>
        <taxon>Methanoplanus</taxon>
    </lineage>
</organism>
<evidence type="ECO:0000313" key="2">
    <source>
        <dbReference type="EMBL" id="UUX91603.1"/>
    </source>
</evidence>
<reference evidence="2" key="1">
    <citation type="submission" date="2022-04" db="EMBL/GenBank/DDBJ databases">
        <title>Complete genome of Methanoplanus endosymbiosus DSM 3599.</title>
        <authorList>
            <person name="Chen S.-C."/>
            <person name="You Y.-T."/>
            <person name="Zhou Y.-Z."/>
            <person name="Lai M.-C."/>
        </authorList>
    </citation>
    <scope>NUCLEOTIDE SEQUENCE</scope>
    <source>
        <strain evidence="2">DSM 3599</strain>
    </source>
</reference>
<evidence type="ECO:0000313" key="3">
    <source>
        <dbReference type="Proteomes" id="UP001060368"/>
    </source>
</evidence>
<dbReference type="Proteomes" id="UP001060368">
    <property type="component" value="Chromosome"/>
</dbReference>
<dbReference type="InterPro" id="IPR003901">
    <property type="entry name" value="Me_CoM_Rdtase_D"/>
</dbReference>
<name>A0A9E7THZ5_9EURY</name>
<protein>
    <submittedName>
        <fullName evidence="2">Methyl-coenzyme M reductase operon protein D</fullName>
    </submittedName>
</protein>
<dbReference type="GeneID" id="74307934"/>
<accession>A0A9E7THZ5</accession>
<keyword evidence="1" id="KW-0484">Methanogenesis</keyword>
<dbReference type="RefSeq" id="WP_257741755.1">
    <property type="nucleotide sequence ID" value="NZ_CP096115.1"/>
</dbReference>
<dbReference type="Pfam" id="PF02505">
    <property type="entry name" value="MCR_D"/>
    <property type="match status" value="1"/>
</dbReference>
<dbReference type="EMBL" id="CP096115">
    <property type="protein sequence ID" value="UUX91603.1"/>
    <property type="molecule type" value="Genomic_DNA"/>
</dbReference>
<sequence length="157" mass="17689">MTKSQKVYPQCRVVPLRMLSPETAEIFLDKVVKVEGIRRMTINGPSLPKTVPYGPARGKPNPNTNRRAIHIGNTEVELRVQAGMFVFELEGEDVIENIRAVCDEIFIKFPYQLQVGKYMKTSPTLSDYCKYGPDADENMIGLSDPRKDGPVILQGFK</sequence>